<dbReference type="CDD" id="cd00880">
    <property type="entry name" value="Era_like"/>
    <property type="match status" value="1"/>
</dbReference>
<evidence type="ECO:0000259" key="5">
    <source>
        <dbReference type="Pfam" id="PF18133"/>
    </source>
</evidence>
<dbReference type="PANTHER" id="PTHR42714:SF6">
    <property type="entry name" value="TRANSLATION INITIATION FACTOR IF-2"/>
    <property type="match status" value="1"/>
</dbReference>
<keyword evidence="7" id="KW-1185">Reference proteome</keyword>
<evidence type="ECO:0000256" key="2">
    <source>
        <dbReference type="ARBA" id="ARBA00023134"/>
    </source>
</evidence>
<dbReference type="InterPro" id="IPR023873">
    <property type="entry name" value="FeFe-hyd_GTPase_HydF"/>
</dbReference>
<dbReference type="Pfam" id="PF01926">
    <property type="entry name" value="MMR_HSR1"/>
    <property type="match status" value="1"/>
</dbReference>
<protein>
    <submittedName>
        <fullName evidence="6">[FeFe] hydrogenase H-cluster maturation GTPase HydF</fullName>
    </submittedName>
</protein>
<evidence type="ECO:0000313" key="7">
    <source>
        <dbReference type="Proteomes" id="UP000198806"/>
    </source>
</evidence>
<keyword evidence="1" id="KW-0547">Nucleotide-binding</keyword>
<dbReference type="RefSeq" id="WP_091684673.1">
    <property type="nucleotide sequence ID" value="NZ_BAABFM010000026.1"/>
</dbReference>
<dbReference type="GO" id="GO:0002098">
    <property type="term" value="P:tRNA wobble uridine modification"/>
    <property type="evidence" value="ECO:0007669"/>
    <property type="project" value="TreeGrafter"/>
</dbReference>
<name>A0A1I5D7S1_9FIRM</name>
<evidence type="ECO:0000313" key="6">
    <source>
        <dbReference type="EMBL" id="SFN95177.1"/>
    </source>
</evidence>
<keyword evidence="2" id="KW-0342">GTP-binding</keyword>
<dbReference type="EMBL" id="FOWD01000005">
    <property type="protein sequence ID" value="SFN95177.1"/>
    <property type="molecule type" value="Genomic_DNA"/>
</dbReference>
<proteinExistence type="predicted"/>
<gene>
    <name evidence="6" type="ORF">SAMN04489757_10540</name>
</gene>
<dbReference type="InterPro" id="IPR040644">
    <property type="entry name" value="HydF_tetramer"/>
</dbReference>
<dbReference type="Pfam" id="PF18133">
    <property type="entry name" value="HydF_tetramer"/>
    <property type="match status" value="1"/>
</dbReference>
<evidence type="ECO:0000259" key="3">
    <source>
        <dbReference type="Pfam" id="PF01926"/>
    </source>
</evidence>
<dbReference type="Proteomes" id="UP000198806">
    <property type="component" value="Unassembled WGS sequence"/>
</dbReference>
<dbReference type="Gene3D" id="3.40.50.11420">
    <property type="match status" value="1"/>
</dbReference>
<sequence>MSLNDTPRANRLHIGIFGKRNSGKSTLINAITGHNTALVSDVAGTTTDPVYKTMEICGIGPCVLIDTPGFDDEGHLGLMRVEKTRLAMEKTDIALIVCCDEDIREELYWIDLFKKRKTPFVIIINKADQIINAEYIARIFEESCKERPLIISAKNKTGIENIREEIMRKLPEDYDAASITGNLAGENDTILLVMPQDIQAPKGRLILPQVQTLRELLDKKCIVSSCTTDKLDQALANFVKPPKLIITDSQVFRIVYDKKPKESMLTSFSVLFANYKGDIHYYAESAAAIEQLTENSKVLIAEACTHAPLTEDIGREKIPHMLRKKVGEGLTVDIVSGSDFPADLSPYDLIIQCGACMFNRKYVLNRIEQAQTQKVPMTNYGVVIAYLTGILDKIEY</sequence>
<organism evidence="6 7">
    <name type="scientific">Anaerocolumna aminovalerica</name>
    <dbReference type="NCBI Taxonomy" id="1527"/>
    <lineage>
        <taxon>Bacteria</taxon>
        <taxon>Bacillati</taxon>
        <taxon>Bacillota</taxon>
        <taxon>Clostridia</taxon>
        <taxon>Lachnospirales</taxon>
        <taxon>Lachnospiraceae</taxon>
        <taxon>Anaerocolumna</taxon>
    </lineage>
</organism>
<feature type="domain" description="Hydrogen maturase F dimerization" evidence="4">
    <location>
        <begin position="181"/>
        <end position="277"/>
    </location>
</feature>
<dbReference type="Gene3D" id="3.40.50.11410">
    <property type="match status" value="1"/>
</dbReference>
<dbReference type="GO" id="GO:0005525">
    <property type="term" value="F:GTP binding"/>
    <property type="evidence" value="ECO:0007669"/>
    <property type="project" value="UniProtKB-KW"/>
</dbReference>
<reference evidence="6 7" key="1">
    <citation type="submission" date="2016-10" db="EMBL/GenBank/DDBJ databases">
        <authorList>
            <person name="de Groot N.N."/>
        </authorList>
    </citation>
    <scope>NUCLEOTIDE SEQUENCE [LARGE SCALE GENOMIC DNA]</scope>
    <source>
        <strain evidence="6 7">DSM 1283</strain>
    </source>
</reference>
<dbReference type="InterPro" id="IPR006073">
    <property type="entry name" value="GTP-bd"/>
</dbReference>
<dbReference type="Pfam" id="PF18128">
    <property type="entry name" value="HydF_dimer"/>
    <property type="match status" value="1"/>
</dbReference>
<feature type="domain" description="G" evidence="3">
    <location>
        <begin position="13"/>
        <end position="126"/>
    </location>
</feature>
<dbReference type="InterPro" id="IPR041606">
    <property type="entry name" value="HydF_dimer"/>
</dbReference>
<dbReference type="GO" id="GO:0005737">
    <property type="term" value="C:cytoplasm"/>
    <property type="evidence" value="ECO:0007669"/>
    <property type="project" value="TreeGrafter"/>
</dbReference>
<dbReference type="InterPro" id="IPR027417">
    <property type="entry name" value="P-loop_NTPase"/>
</dbReference>
<dbReference type="SUPFAM" id="SSF52540">
    <property type="entry name" value="P-loop containing nucleoside triphosphate hydrolases"/>
    <property type="match status" value="1"/>
</dbReference>
<dbReference type="AlphaFoldDB" id="A0A1I5D7S1"/>
<dbReference type="NCBIfam" id="TIGR00231">
    <property type="entry name" value="small_GTP"/>
    <property type="match status" value="1"/>
</dbReference>
<dbReference type="STRING" id="1527.SAMN04489757_10540"/>
<dbReference type="Gene3D" id="3.40.50.300">
    <property type="entry name" value="P-loop containing nucleotide triphosphate hydrolases"/>
    <property type="match status" value="1"/>
</dbReference>
<dbReference type="OrthoDB" id="9811338at2"/>
<dbReference type="NCBIfam" id="TIGR03918">
    <property type="entry name" value="GTP_HydF"/>
    <property type="match status" value="1"/>
</dbReference>
<dbReference type="GO" id="GO:0030488">
    <property type="term" value="P:tRNA methylation"/>
    <property type="evidence" value="ECO:0007669"/>
    <property type="project" value="TreeGrafter"/>
</dbReference>
<evidence type="ECO:0000256" key="1">
    <source>
        <dbReference type="ARBA" id="ARBA00022741"/>
    </source>
</evidence>
<feature type="domain" description="Hydrogen maturase F tetramerization" evidence="5">
    <location>
        <begin position="282"/>
        <end position="393"/>
    </location>
</feature>
<accession>A0A1I5D7S1</accession>
<evidence type="ECO:0000259" key="4">
    <source>
        <dbReference type="Pfam" id="PF18128"/>
    </source>
</evidence>
<dbReference type="PANTHER" id="PTHR42714">
    <property type="entry name" value="TRNA MODIFICATION GTPASE GTPBP3"/>
    <property type="match status" value="1"/>
</dbReference>
<dbReference type="InterPro" id="IPR005225">
    <property type="entry name" value="Small_GTP-bd"/>
</dbReference>